<dbReference type="AlphaFoldDB" id="A0A3M2L2K1"/>
<gene>
    <name evidence="3" type="ORF">EBN03_16390</name>
</gene>
<sequence length="107" mass="11491">MIPDRIPITASRRTAGARARRQTRGGTVKPDNIASIRQPGRDTELAPLGIPAIVVGIGMLVACLATLPRLHSWIESYGSMVSVAFVVLVVLAAGFCRWGWIVARSPK</sequence>
<feature type="transmembrane region" description="Helical" evidence="2">
    <location>
        <begin position="45"/>
        <end position="67"/>
    </location>
</feature>
<dbReference type="EMBL" id="RFFH01000006">
    <property type="protein sequence ID" value="RMI31771.1"/>
    <property type="molecule type" value="Genomic_DNA"/>
</dbReference>
<keyword evidence="4" id="KW-1185">Reference proteome</keyword>
<reference evidence="3 4" key="1">
    <citation type="submission" date="2018-10" db="EMBL/GenBank/DDBJ databases">
        <title>Isolation from cow dung.</title>
        <authorList>
            <person name="Ling L."/>
        </authorList>
    </citation>
    <scope>NUCLEOTIDE SEQUENCE [LARGE SCALE GENOMIC DNA]</scope>
    <source>
        <strain evidence="3 4">NEAU-LL90</strain>
    </source>
</reference>
<evidence type="ECO:0000256" key="2">
    <source>
        <dbReference type="SAM" id="Phobius"/>
    </source>
</evidence>
<evidence type="ECO:0000256" key="1">
    <source>
        <dbReference type="SAM" id="MobiDB-lite"/>
    </source>
</evidence>
<name>A0A3M2L2K1_9NOCA</name>
<keyword evidence="2" id="KW-1133">Transmembrane helix</keyword>
<protein>
    <submittedName>
        <fullName evidence="3">Uncharacterized protein</fullName>
    </submittedName>
</protein>
<keyword evidence="2" id="KW-0472">Membrane</keyword>
<keyword evidence="2" id="KW-0812">Transmembrane</keyword>
<comment type="caution">
    <text evidence="3">The sequence shown here is derived from an EMBL/GenBank/DDBJ whole genome shotgun (WGS) entry which is preliminary data.</text>
</comment>
<proteinExistence type="predicted"/>
<organism evidence="3 4">
    <name type="scientific">Nocardia stercoris</name>
    <dbReference type="NCBI Taxonomy" id="2483361"/>
    <lineage>
        <taxon>Bacteria</taxon>
        <taxon>Bacillati</taxon>
        <taxon>Actinomycetota</taxon>
        <taxon>Actinomycetes</taxon>
        <taxon>Mycobacteriales</taxon>
        <taxon>Nocardiaceae</taxon>
        <taxon>Nocardia</taxon>
    </lineage>
</organism>
<evidence type="ECO:0000313" key="3">
    <source>
        <dbReference type="EMBL" id="RMI31771.1"/>
    </source>
</evidence>
<feature type="transmembrane region" description="Helical" evidence="2">
    <location>
        <begin position="79"/>
        <end position="100"/>
    </location>
</feature>
<accession>A0A3M2L2K1</accession>
<feature type="region of interest" description="Disordered" evidence="1">
    <location>
        <begin position="12"/>
        <end position="34"/>
    </location>
</feature>
<dbReference type="Proteomes" id="UP000279275">
    <property type="component" value="Unassembled WGS sequence"/>
</dbReference>
<evidence type="ECO:0000313" key="4">
    <source>
        <dbReference type="Proteomes" id="UP000279275"/>
    </source>
</evidence>